<dbReference type="SUPFAM" id="SSF52954">
    <property type="entry name" value="Class II aaRS ABD-related"/>
    <property type="match status" value="1"/>
</dbReference>
<comment type="function">
    <text evidence="11">Catalyzes the attachment of proline to tRNA(Pro) in a two-step reaction: proline is first activated by ATP to form Pro-AMP and then transferred to the acceptor end of tRNA(Pro).</text>
</comment>
<evidence type="ECO:0000256" key="7">
    <source>
        <dbReference type="ARBA" id="ARBA00022917"/>
    </source>
</evidence>
<evidence type="ECO:0000256" key="6">
    <source>
        <dbReference type="ARBA" id="ARBA00022840"/>
    </source>
</evidence>
<evidence type="ECO:0000259" key="13">
    <source>
        <dbReference type="PROSITE" id="PS50862"/>
    </source>
</evidence>
<comment type="subunit">
    <text evidence="2 11">Homodimer.</text>
</comment>
<dbReference type="InterPro" id="IPR002314">
    <property type="entry name" value="aa-tRNA-synt_IIb"/>
</dbReference>
<dbReference type="InterPro" id="IPR033721">
    <property type="entry name" value="ProRS_core_arch_euk"/>
</dbReference>
<keyword evidence="5 11" id="KW-0547">Nucleotide-binding</keyword>
<dbReference type="GO" id="GO:0004827">
    <property type="term" value="F:proline-tRNA ligase activity"/>
    <property type="evidence" value="ECO:0007669"/>
    <property type="project" value="UniProtKB-UniRule"/>
</dbReference>
<reference evidence="14" key="1">
    <citation type="journal article" date="2021" name="PeerJ">
        <title>Extensive microbial diversity within the chicken gut microbiome revealed by metagenomics and culture.</title>
        <authorList>
            <person name="Gilroy R."/>
            <person name="Ravi A."/>
            <person name="Getino M."/>
            <person name="Pursley I."/>
            <person name="Horton D.L."/>
            <person name="Alikhan N.F."/>
            <person name="Baker D."/>
            <person name="Gharbi K."/>
            <person name="Hall N."/>
            <person name="Watson M."/>
            <person name="Adriaenssens E.M."/>
            <person name="Foster-Nyarko E."/>
            <person name="Jarju S."/>
            <person name="Secka A."/>
            <person name="Antonio M."/>
            <person name="Oren A."/>
            <person name="Chaudhuri R.R."/>
            <person name="La Ragione R."/>
            <person name="Hildebrand F."/>
            <person name="Pallen M.J."/>
        </authorList>
    </citation>
    <scope>NUCLEOTIDE SEQUENCE</scope>
    <source>
        <strain evidence="14">811</strain>
    </source>
</reference>
<dbReference type="Pfam" id="PF09180">
    <property type="entry name" value="ProRS-C_1"/>
    <property type="match status" value="1"/>
</dbReference>
<dbReference type="GO" id="GO:0140096">
    <property type="term" value="F:catalytic activity, acting on a protein"/>
    <property type="evidence" value="ECO:0007669"/>
    <property type="project" value="UniProtKB-ARBA"/>
</dbReference>
<name>A0A9D1V8P8_9FIRM</name>
<evidence type="ECO:0000256" key="10">
    <source>
        <dbReference type="ARBA" id="ARBA00060806"/>
    </source>
</evidence>
<dbReference type="InterPro" id="IPR016061">
    <property type="entry name" value="Pro-tRNA_ligase_II_C"/>
</dbReference>
<organism evidence="14 15">
    <name type="scientific">Candidatus Borkfalkia faecipullorum</name>
    <dbReference type="NCBI Taxonomy" id="2838510"/>
    <lineage>
        <taxon>Bacteria</taxon>
        <taxon>Bacillati</taxon>
        <taxon>Bacillota</taxon>
        <taxon>Clostridia</taxon>
        <taxon>Christensenellales</taxon>
        <taxon>Christensenellaceae</taxon>
        <taxon>Candidatus Borkfalkia</taxon>
    </lineage>
</organism>
<accession>A0A9D1V8P8</accession>
<dbReference type="EMBL" id="DXFX01000080">
    <property type="protein sequence ID" value="HIX08053.1"/>
    <property type="molecule type" value="Genomic_DNA"/>
</dbReference>
<evidence type="ECO:0000313" key="14">
    <source>
        <dbReference type="EMBL" id="HIX08053.1"/>
    </source>
</evidence>
<dbReference type="CDD" id="cd00862">
    <property type="entry name" value="ProRS_anticodon_zinc"/>
    <property type="match status" value="1"/>
</dbReference>
<sequence>MAKDKEQFVNQIADIETDFPRWYTDVVLKTKLVDYGPVKGTMVIRPYGYAIWENIQKELDKRFKATGHQNAYFPLLIPYSFMTREAEHVEGFAPEVAVVTVGGGETLAEPLVIRPTSETIIGEMYSKWLQSYRDLPILINQWANVVRWEKTTRPFLRTSEFLWQEGHTVHATEEEAMEETMKMLGVYKEFAETCLAIPVFTGRKTEKEKFAGAVATFGMEAMMHDGKSLQAGTSHYLGQNFAKAFDIQFLDKDGTHKYGYTTSWGVSTRLIGALIMSHGDARGLILPPVVAPIQAIIVPIAAKKEGVLEATAKLKADLLAAGIRADADVSDNSPGWKFNEWEMKGVPLRIELGPRDIEAGKMVLVRRDTHEKKEVSLENAAQTVQELLKEIQSNLLALARERKEKRVVTADSVDGILKGVEGGNFVKAGWCGCRECEDKIKELTAASARVIVEDEHAETCACCGKKAKHVVLFARAY</sequence>
<dbReference type="InterPro" id="IPR006195">
    <property type="entry name" value="aa-tRNA-synth_II"/>
</dbReference>
<dbReference type="InterPro" id="IPR002316">
    <property type="entry name" value="Pro-tRNA-ligase_IIa"/>
</dbReference>
<evidence type="ECO:0000256" key="9">
    <source>
        <dbReference type="ARBA" id="ARBA00047671"/>
    </source>
</evidence>
<dbReference type="PRINTS" id="PR01046">
    <property type="entry name" value="TRNASYNTHPRO"/>
</dbReference>
<dbReference type="GO" id="GO:0005524">
    <property type="term" value="F:ATP binding"/>
    <property type="evidence" value="ECO:0007669"/>
    <property type="project" value="UniProtKB-UniRule"/>
</dbReference>
<dbReference type="InterPro" id="IPR004499">
    <property type="entry name" value="Pro-tRNA-ligase_IIa_arc-type"/>
</dbReference>
<proteinExistence type="inferred from homology"/>
<dbReference type="Pfam" id="PF03129">
    <property type="entry name" value="HGTP_anticodon"/>
    <property type="match status" value="1"/>
</dbReference>
<dbReference type="PROSITE" id="PS50862">
    <property type="entry name" value="AA_TRNA_LIGASE_II"/>
    <property type="match status" value="1"/>
</dbReference>
<dbReference type="Gene3D" id="3.30.930.10">
    <property type="entry name" value="Bira Bifunctional Protein, Domain 2"/>
    <property type="match status" value="1"/>
</dbReference>
<comment type="domain">
    <text evidence="11">Consists of three domains: the N-terminal catalytic domain, the anticodon-binding domain and the C-terminal extension.</text>
</comment>
<dbReference type="Proteomes" id="UP000824204">
    <property type="component" value="Unassembled WGS sequence"/>
</dbReference>
<evidence type="ECO:0000256" key="1">
    <source>
        <dbReference type="ARBA" id="ARBA00004496"/>
    </source>
</evidence>
<dbReference type="Gene3D" id="3.40.50.800">
    <property type="entry name" value="Anticodon-binding domain"/>
    <property type="match status" value="1"/>
</dbReference>
<dbReference type="AlphaFoldDB" id="A0A9D1V8P8"/>
<dbReference type="FunFam" id="3.30.930.10:FF:000023">
    <property type="entry name" value="Proline--tRNA ligase"/>
    <property type="match status" value="1"/>
</dbReference>
<dbReference type="GO" id="GO:0005737">
    <property type="term" value="C:cytoplasm"/>
    <property type="evidence" value="ECO:0007669"/>
    <property type="project" value="UniProtKB-SubCell"/>
</dbReference>
<dbReference type="GO" id="GO:0016740">
    <property type="term" value="F:transferase activity"/>
    <property type="evidence" value="ECO:0007669"/>
    <property type="project" value="UniProtKB-ARBA"/>
</dbReference>
<comment type="similarity">
    <text evidence="10 11">Belongs to the class-II aminoacyl-tRNA synthetase family. ProS type 3 subfamily.</text>
</comment>
<evidence type="ECO:0000256" key="5">
    <source>
        <dbReference type="ARBA" id="ARBA00022741"/>
    </source>
</evidence>
<dbReference type="SMART" id="SM00946">
    <property type="entry name" value="ProRS-C_1"/>
    <property type="match status" value="1"/>
</dbReference>
<reference evidence="14" key="2">
    <citation type="submission" date="2021-04" db="EMBL/GenBank/DDBJ databases">
        <authorList>
            <person name="Gilroy R."/>
        </authorList>
    </citation>
    <scope>NUCLEOTIDE SEQUENCE</scope>
    <source>
        <strain evidence="14">811</strain>
    </source>
</reference>
<feature type="coiled-coil region" evidence="12">
    <location>
        <begin position="370"/>
        <end position="401"/>
    </location>
</feature>
<keyword evidence="8 11" id="KW-0030">Aminoacyl-tRNA synthetase</keyword>
<evidence type="ECO:0000256" key="11">
    <source>
        <dbReference type="HAMAP-Rule" id="MF_01571"/>
    </source>
</evidence>
<keyword evidence="6 11" id="KW-0067">ATP-binding</keyword>
<dbReference type="EC" id="6.1.1.15" evidence="11"/>
<dbReference type="CDD" id="cd00778">
    <property type="entry name" value="ProRS_core_arch_euk"/>
    <property type="match status" value="1"/>
</dbReference>
<dbReference type="SUPFAM" id="SSF64586">
    <property type="entry name" value="C-terminal domain of ProRS"/>
    <property type="match status" value="1"/>
</dbReference>
<dbReference type="PANTHER" id="PTHR43382">
    <property type="entry name" value="PROLYL-TRNA SYNTHETASE"/>
    <property type="match status" value="1"/>
</dbReference>
<evidence type="ECO:0000256" key="12">
    <source>
        <dbReference type="SAM" id="Coils"/>
    </source>
</evidence>
<dbReference type="InterPro" id="IPR036621">
    <property type="entry name" value="Anticodon-bd_dom_sf"/>
</dbReference>
<gene>
    <name evidence="11 14" type="primary">proS</name>
    <name evidence="14" type="ORF">H9741_06265</name>
</gene>
<dbReference type="Gene3D" id="3.30.110.30">
    <property type="entry name" value="C-terminal domain of ProRS"/>
    <property type="match status" value="1"/>
</dbReference>
<dbReference type="GO" id="GO:0006433">
    <property type="term" value="P:prolyl-tRNA aminoacylation"/>
    <property type="evidence" value="ECO:0007669"/>
    <property type="project" value="UniProtKB-UniRule"/>
</dbReference>
<keyword evidence="4 11" id="KW-0436">Ligase</keyword>
<dbReference type="InterPro" id="IPR004154">
    <property type="entry name" value="Anticodon-bd"/>
</dbReference>
<protein>
    <recommendedName>
        <fullName evidence="11">Proline--tRNA ligase</fullName>
        <ecNumber evidence="11">6.1.1.15</ecNumber>
    </recommendedName>
    <alternativeName>
        <fullName evidence="11">Prolyl-tRNA synthetase</fullName>
        <shortName evidence="11">ProRS</shortName>
    </alternativeName>
</protein>
<dbReference type="HAMAP" id="MF_01571">
    <property type="entry name" value="Pro_tRNA_synth_type3"/>
    <property type="match status" value="1"/>
</dbReference>
<dbReference type="FunFam" id="3.40.50.800:FF:000005">
    <property type="entry name" value="bifunctional glutamate/proline--tRNA ligase"/>
    <property type="match status" value="1"/>
</dbReference>
<feature type="domain" description="Aminoacyl-transfer RNA synthetases class-II family profile" evidence="13">
    <location>
        <begin position="40"/>
        <end position="287"/>
    </location>
</feature>
<evidence type="ECO:0000256" key="3">
    <source>
        <dbReference type="ARBA" id="ARBA00022490"/>
    </source>
</evidence>
<keyword evidence="7 11" id="KW-0648">Protein biosynthesis</keyword>
<dbReference type="InterPro" id="IPR017449">
    <property type="entry name" value="Pro-tRNA_synth_II"/>
</dbReference>
<evidence type="ECO:0000256" key="2">
    <source>
        <dbReference type="ARBA" id="ARBA00011738"/>
    </source>
</evidence>
<keyword evidence="3 11" id="KW-0963">Cytoplasm</keyword>
<evidence type="ECO:0000256" key="8">
    <source>
        <dbReference type="ARBA" id="ARBA00023146"/>
    </source>
</evidence>
<comment type="catalytic activity">
    <reaction evidence="9 11">
        <text>tRNA(Pro) + L-proline + ATP = L-prolyl-tRNA(Pro) + AMP + diphosphate</text>
        <dbReference type="Rhea" id="RHEA:14305"/>
        <dbReference type="Rhea" id="RHEA-COMP:9700"/>
        <dbReference type="Rhea" id="RHEA-COMP:9702"/>
        <dbReference type="ChEBI" id="CHEBI:30616"/>
        <dbReference type="ChEBI" id="CHEBI:33019"/>
        <dbReference type="ChEBI" id="CHEBI:60039"/>
        <dbReference type="ChEBI" id="CHEBI:78442"/>
        <dbReference type="ChEBI" id="CHEBI:78532"/>
        <dbReference type="ChEBI" id="CHEBI:456215"/>
        <dbReference type="EC" id="6.1.1.15"/>
    </reaction>
</comment>
<evidence type="ECO:0000256" key="4">
    <source>
        <dbReference type="ARBA" id="ARBA00022598"/>
    </source>
</evidence>
<keyword evidence="12" id="KW-0175">Coiled coil</keyword>
<dbReference type="SUPFAM" id="SSF55681">
    <property type="entry name" value="Class II aaRS and biotin synthetases"/>
    <property type="match status" value="1"/>
</dbReference>
<dbReference type="NCBIfam" id="TIGR00408">
    <property type="entry name" value="proS_fam_I"/>
    <property type="match status" value="1"/>
</dbReference>
<dbReference type="GO" id="GO:0017101">
    <property type="term" value="C:aminoacyl-tRNA synthetase multienzyme complex"/>
    <property type="evidence" value="ECO:0007669"/>
    <property type="project" value="TreeGrafter"/>
</dbReference>
<evidence type="ECO:0000313" key="15">
    <source>
        <dbReference type="Proteomes" id="UP000824204"/>
    </source>
</evidence>
<comment type="caution">
    <text evidence="14">The sequence shown here is derived from an EMBL/GenBank/DDBJ whole genome shotgun (WGS) entry which is preliminary data.</text>
</comment>
<comment type="subcellular location">
    <subcellularLocation>
        <location evidence="1 11">Cytoplasm</location>
    </subcellularLocation>
</comment>
<dbReference type="PANTHER" id="PTHR43382:SF2">
    <property type="entry name" value="BIFUNCTIONAL GLUTAMATE_PROLINE--TRNA LIGASE"/>
    <property type="match status" value="1"/>
</dbReference>
<dbReference type="InterPro" id="IPR045864">
    <property type="entry name" value="aa-tRNA-synth_II/BPL/LPL"/>
</dbReference>
<dbReference type="Pfam" id="PF00587">
    <property type="entry name" value="tRNA-synt_2b"/>
    <property type="match status" value="1"/>
</dbReference>